<feature type="transmembrane region" description="Helical" evidence="6">
    <location>
        <begin position="151"/>
        <end position="176"/>
    </location>
</feature>
<organism evidence="7 8">
    <name type="scientific">Amedibacillus dolichus CAG:375</name>
    <dbReference type="NCBI Taxonomy" id="1263076"/>
    <lineage>
        <taxon>Bacteria</taxon>
        <taxon>Bacillati</taxon>
        <taxon>Bacillota</taxon>
        <taxon>Erysipelotrichia</taxon>
        <taxon>Erysipelotrichales</taxon>
        <taxon>Erysipelotrichaceae</taxon>
        <taxon>Amedibacillus</taxon>
    </lineage>
</organism>
<keyword evidence="3 6" id="KW-0812">Transmembrane</keyword>
<evidence type="ECO:0000256" key="6">
    <source>
        <dbReference type="SAM" id="Phobius"/>
    </source>
</evidence>
<comment type="subcellular location">
    <subcellularLocation>
        <location evidence="1">Cell membrane</location>
        <topology evidence="1">Multi-pass membrane protein</topology>
    </subcellularLocation>
</comment>
<dbReference type="RefSeq" id="WP_022420603.1">
    <property type="nucleotide sequence ID" value="NZ_FR898587.1"/>
</dbReference>
<protein>
    <recommendedName>
        <fullName evidence="9">Sugar isomerase</fullName>
    </recommendedName>
</protein>
<comment type="caution">
    <text evidence="7">The sequence shown here is derived from an EMBL/GenBank/DDBJ whole genome shotgun (WGS) entry which is preliminary data.</text>
</comment>
<sequence length="505" mass="57212">MKRRQVFSNILSGFLGQVITLLLGIILPRLFIMTFGSEINGLLSSVNQVYVYIGLLEAGVGTATLQALYKPIASQEKDSINSILSATKMYYYKTGFFYGLAVLLFAILYPIFVSNEIGFTTIFLVILFSGLGNVIIYFFHGKYKILLNADGRGYIVTNIATISTIITSILKIILIFKGFDVVAIQFSFFIVTLLQVVFFQVYINKRYQWLDLNVEPNFQAISQKNSVLIHQLSYLIFSNTDIIILTLFCDLRIVSIYTIYNLVFSSISNILASINGSIVYVLGQEYAKNLKNFMKYVNCYELYYTVLNFICYTMALIFAIPFLKLYTNGFNDPQYVDVILVILFVALNVLVASRTAMSNIINITGHFKETQNRAIFESVINLTVSLIGVHFFGIYGVLLGTIIALLYRTNDIILYSNHKILNRSAFHTYKIIIVNVALMILIYVGFQNMVLPFLLLDTYTELFASAALCAIIIGLIYIVINSLLDRDSFRFVLSLVVKNSEFNEM</sequence>
<accession>R7G7V7</accession>
<feature type="transmembrane region" description="Helical" evidence="6">
    <location>
        <begin position="302"/>
        <end position="323"/>
    </location>
</feature>
<feature type="transmembrane region" description="Helical" evidence="6">
    <location>
        <begin position="182"/>
        <end position="203"/>
    </location>
</feature>
<evidence type="ECO:0000313" key="7">
    <source>
        <dbReference type="EMBL" id="CDE22833.1"/>
    </source>
</evidence>
<evidence type="ECO:0000256" key="3">
    <source>
        <dbReference type="ARBA" id="ARBA00022692"/>
    </source>
</evidence>
<evidence type="ECO:0000256" key="4">
    <source>
        <dbReference type="ARBA" id="ARBA00022989"/>
    </source>
</evidence>
<dbReference type="PANTHER" id="PTHR30250:SF11">
    <property type="entry name" value="O-ANTIGEN TRANSPORTER-RELATED"/>
    <property type="match status" value="1"/>
</dbReference>
<dbReference type="InterPro" id="IPR050833">
    <property type="entry name" value="Poly_Biosynth_Transport"/>
</dbReference>
<dbReference type="GO" id="GO:0005886">
    <property type="term" value="C:plasma membrane"/>
    <property type="evidence" value="ECO:0007669"/>
    <property type="project" value="UniProtKB-SubCell"/>
</dbReference>
<evidence type="ECO:0000256" key="1">
    <source>
        <dbReference type="ARBA" id="ARBA00004651"/>
    </source>
</evidence>
<dbReference type="PANTHER" id="PTHR30250">
    <property type="entry name" value="PST FAMILY PREDICTED COLANIC ACID TRANSPORTER"/>
    <property type="match status" value="1"/>
</dbReference>
<dbReference type="EMBL" id="CBIN010000151">
    <property type="protein sequence ID" value="CDE22833.1"/>
    <property type="molecule type" value="Genomic_DNA"/>
</dbReference>
<feature type="transmembrane region" description="Helical" evidence="6">
    <location>
        <begin position="49"/>
        <end position="69"/>
    </location>
</feature>
<feature type="transmembrane region" description="Helical" evidence="6">
    <location>
        <begin position="374"/>
        <end position="407"/>
    </location>
</feature>
<keyword evidence="5 6" id="KW-0472">Membrane</keyword>
<evidence type="ECO:0008006" key="9">
    <source>
        <dbReference type="Google" id="ProtNLM"/>
    </source>
</evidence>
<dbReference type="AlphaFoldDB" id="R7G7V7"/>
<feature type="transmembrane region" description="Helical" evidence="6">
    <location>
        <begin position="117"/>
        <end position="139"/>
    </location>
</feature>
<feature type="transmembrane region" description="Helical" evidence="6">
    <location>
        <begin position="259"/>
        <end position="282"/>
    </location>
</feature>
<name>R7G7V7_9FIRM</name>
<keyword evidence="2" id="KW-1003">Cell membrane</keyword>
<feature type="transmembrane region" description="Helical" evidence="6">
    <location>
        <begin position="90"/>
        <end position="111"/>
    </location>
</feature>
<dbReference type="Proteomes" id="UP000018093">
    <property type="component" value="Unassembled WGS sequence"/>
</dbReference>
<feature type="transmembrane region" description="Helical" evidence="6">
    <location>
        <begin position="12"/>
        <end position="37"/>
    </location>
</feature>
<evidence type="ECO:0000256" key="5">
    <source>
        <dbReference type="ARBA" id="ARBA00023136"/>
    </source>
</evidence>
<proteinExistence type="predicted"/>
<feature type="transmembrane region" description="Helical" evidence="6">
    <location>
        <begin position="335"/>
        <end position="353"/>
    </location>
</feature>
<keyword evidence="4 6" id="KW-1133">Transmembrane helix</keyword>
<feature type="transmembrane region" description="Helical" evidence="6">
    <location>
        <begin position="427"/>
        <end position="446"/>
    </location>
</feature>
<reference evidence="7" key="1">
    <citation type="submission" date="2012-11" db="EMBL/GenBank/DDBJ databases">
        <title>Dependencies among metagenomic species, viruses, plasmids and units of genetic variation.</title>
        <authorList>
            <person name="Nielsen H.B."/>
            <person name="Almeida M."/>
            <person name="Juncker A.S."/>
            <person name="Rasmussen S."/>
            <person name="Li J."/>
            <person name="Sunagawa S."/>
            <person name="Plichta D."/>
            <person name="Gautier L."/>
            <person name="Le Chatelier E."/>
            <person name="Peletier E."/>
            <person name="Bonde I."/>
            <person name="Nielsen T."/>
            <person name="Manichanh C."/>
            <person name="Arumugam M."/>
            <person name="Batto J."/>
            <person name="Santos M.B.Q.D."/>
            <person name="Blom N."/>
            <person name="Borruel N."/>
            <person name="Burgdorf K.S."/>
            <person name="Boumezbeur F."/>
            <person name="Casellas F."/>
            <person name="Dore J."/>
            <person name="Guarner F."/>
            <person name="Hansen T."/>
            <person name="Hildebrand F."/>
            <person name="Kaas R.S."/>
            <person name="Kennedy S."/>
            <person name="Kristiansen K."/>
            <person name="Kultima J.R."/>
            <person name="Leonard P."/>
            <person name="Levenez F."/>
            <person name="Lund O."/>
            <person name="Moumen B."/>
            <person name="Le Paslier D."/>
            <person name="Pons N."/>
            <person name="Pedersen O."/>
            <person name="Prifti E."/>
            <person name="Qin J."/>
            <person name="Raes J."/>
            <person name="Tap J."/>
            <person name="Tims S."/>
            <person name="Ussery D.W."/>
            <person name="Yamada T."/>
            <person name="MetaHit consortium"/>
            <person name="Renault P."/>
            <person name="Sicheritz-Ponten T."/>
            <person name="Bork P."/>
            <person name="Wang J."/>
            <person name="Brunak S."/>
            <person name="Ehrlich S.D."/>
        </authorList>
    </citation>
    <scope>NUCLEOTIDE SEQUENCE [LARGE SCALE GENOMIC DNA]</scope>
</reference>
<evidence type="ECO:0000256" key="2">
    <source>
        <dbReference type="ARBA" id="ARBA00022475"/>
    </source>
</evidence>
<gene>
    <name evidence="7" type="ORF">BN631_01313</name>
</gene>
<feature type="transmembrane region" description="Helical" evidence="6">
    <location>
        <begin position="458"/>
        <end position="480"/>
    </location>
</feature>
<evidence type="ECO:0000313" key="8">
    <source>
        <dbReference type="Proteomes" id="UP000018093"/>
    </source>
</evidence>